<evidence type="ECO:0000313" key="4">
    <source>
        <dbReference type="EMBL" id="CAE0401815.1"/>
    </source>
</evidence>
<feature type="signal peptide" evidence="2">
    <location>
        <begin position="1"/>
        <end position="21"/>
    </location>
</feature>
<evidence type="ECO:0000313" key="3">
    <source>
        <dbReference type="EMBL" id="CAE0401814.1"/>
    </source>
</evidence>
<reference evidence="4" key="1">
    <citation type="submission" date="2021-01" db="EMBL/GenBank/DDBJ databases">
        <authorList>
            <person name="Corre E."/>
            <person name="Pelletier E."/>
            <person name="Niang G."/>
            <person name="Scheremetjew M."/>
            <person name="Finn R."/>
            <person name="Kale V."/>
            <person name="Holt S."/>
            <person name="Cochrane G."/>
            <person name="Meng A."/>
            <person name="Brown T."/>
            <person name="Cohen L."/>
        </authorList>
    </citation>
    <scope>NUCLEOTIDE SEQUENCE</scope>
    <source>
        <strain evidence="4">CCMP127</strain>
    </source>
</reference>
<feature type="compositionally biased region" description="Low complexity" evidence="1">
    <location>
        <begin position="44"/>
        <end position="61"/>
    </location>
</feature>
<feature type="region of interest" description="Disordered" evidence="1">
    <location>
        <begin position="44"/>
        <end position="87"/>
    </location>
</feature>
<sequence length="237" mass="25543">MKMRLSLGVLVGCLLLSTARAWISPPAAILGRVSVSVSVPVSMSKLSPPSSSTNAVTSTTALQAGGGFGGGGGSKKKSSSSEAKLKPKAQWDRFLEMKKGATRIRVAVKTTSNDNDSNDEEGEWLEVGHVKSAEDKYTALAVARQRALIAEHAKRLFPLQVSPKDTIAWAYWNEQDESWTTVDKKILQDEANVPDGLEKLIGFEGRPDPSSGYYCVYNEGRLANDSGDARPSSKKLK</sequence>
<feature type="compositionally biased region" description="Gly residues" evidence="1">
    <location>
        <begin position="64"/>
        <end position="73"/>
    </location>
</feature>
<evidence type="ECO:0000256" key="2">
    <source>
        <dbReference type="SAM" id="SignalP"/>
    </source>
</evidence>
<evidence type="ECO:0008006" key="5">
    <source>
        <dbReference type="Google" id="ProtNLM"/>
    </source>
</evidence>
<dbReference type="AlphaFoldDB" id="A0A6S8HKS3"/>
<organism evidence="4">
    <name type="scientific">Amphora coffeiformis</name>
    <dbReference type="NCBI Taxonomy" id="265554"/>
    <lineage>
        <taxon>Eukaryota</taxon>
        <taxon>Sar</taxon>
        <taxon>Stramenopiles</taxon>
        <taxon>Ochrophyta</taxon>
        <taxon>Bacillariophyta</taxon>
        <taxon>Bacillariophyceae</taxon>
        <taxon>Bacillariophycidae</taxon>
        <taxon>Thalassiophysales</taxon>
        <taxon>Catenulaceae</taxon>
        <taxon>Amphora</taxon>
    </lineage>
</organism>
<evidence type="ECO:0000256" key="1">
    <source>
        <dbReference type="SAM" id="MobiDB-lite"/>
    </source>
</evidence>
<name>A0A6S8HKS3_9STRA</name>
<dbReference type="EMBL" id="HBIM01000187">
    <property type="protein sequence ID" value="CAE0401815.1"/>
    <property type="molecule type" value="Transcribed_RNA"/>
</dbReference>
<protein>
    <recommendedName>
        <fullName evidence="5">WWE domain-containing protein</fullName>
    </recommendedName>
</protein>
<keyword evidence="2" id="KW-0732">Signal</keyword>
<accession>A0A6S8HKS3</accession>
<feature type="chain" id="PRO_5036393515" description="WWE domain-containing protein" evidence="2">
    <location>
        <begin position="22"/>
        <end position="237"/>
    </location>
</feature>
<gene>
    <name evidence="3" type="ORF">ACOF00016_LOCUS163</name>
    <name evidence="4" type="ORF">ACOF00016_LOCUS164</name>
</gene>
<proteinExistence type="predicted"/>
<dbReference type="EMBL" id="HBIM01000186">
    <property type="protein sequence ID" value="CAE0401814.1"/>
    <property type="molecule type" value="Transcribed_RNA"/>
</dbReference>